<dbReference type="GO" id="GO:0004252">
    <property type="term" value="F:serine-type endopeptidase activity"/>
    <property type="evidence" value="ECO:0007669"/>
    <property type="project" value="InterPro"/>
</dbReference>
<evidence type="ECO:0000256" key="5">
    <source>
        <dbReference type="SAM" id="SignalP"/>
    </source>
</evidence>
<dbReference type="SUPFAM" id="SSF52743">
    <property type="entry name" value="Subtilisin-like"/>
    <property type="match status" value="1"/>
</dbReference>
<dbReference type="EMBL" id="JAKJXP020000009">
    <property type="protein sequence ID" value="KAK7756094.1"/>
    <property type="molecule type" value="Genomic_DNA"/>
</dbReference>
<keyword evidence="5" id="KW-0732">Signal</keyword>
<keyword evidence="8" id="KW-1185">Reference proteome</keyword>
<feature type="signal peptide" evidence="5">
    <location>
        <begin position="1"/>
        <end position="20"/>
    </location>
</feature>
<dbReference type="PANTHER" id="PTHR43806">
    <property type="entry name" value="PEPTIDASE S8"/>
    <property type="match status" value="1"/>
</dbReference>
<gene>
    <name evidence="7" type="primary">SUB2_4</name>
    <name evidence="7" type="ORF">SLS62_002037</name>
</gene>
<feature type="chain" id="PRO_5042875604" evidence="5">
    <location>
        <begin position="21"/>
        <end position="183"/>
    </location>
</feature>
<dbReference type="InterPro" id="IPR023827">
    <property type="entry name" value="Peptidase_S8_Asp-AS"/>
</dbReference>
<dbReference type="InterPro" id="IPR050131">
    <property type="entry name" value="Peptidase_S8_subtilisin-like"/>
</dbReference>
<comment type="caution">
    <text evidence="7">The sequence shown here is derived from an EMBL/GenBank/DDBJ whole genome shotgun (WGS) entry which is preliminary data.</text>
</comment>
<dbReference type="InterPro" id="IPR036852">
    <property type="entry name" value="Peptidase_S8/S53_dom_sf"/>
</dbReference>
<dbReference type="PROSITE" id="PS00136">
    <property type="entry name" value="SUBTILASE_ASP"/>
    <property type="match status" value="1"/>
</dbReference>
<keyword evidence="4" id="KW-0720">Serine protease</keyword>
<evidence type="ECO:0000259" key="6">
    <source>
        <dbReference type="Pfam" id="PF05922"/>
    </source>
</evidence>
<dbReference type="GO" id="GO:0006508">
    <property type="term" value="P:proteolysis"/>
    <property type="evidence" value="ECO:0007669"/>
    <property type="project" value="UniProtKB-KW"/>
</dbReference>
<dbReference type="SUPFAM" id="SSF54897">
    <property type="entry name" value="Protease propeptides/inhibitors"/>
    <property type="match status" value="1"/>
</dbReference>
<dbReference type="Gene3D" id="3.40.50.200">
    <property type="entry name" value="Peptidase S8/S53 domain"/>
    <property type="match status" value="1"/>
</dbReference>
<sequence length="183" mass="19686">MASFGTRAALFLGAVLPALAAPAPAPAPAALQHGSVVPGKYIISVRPELADDEFESQVQWVADVHRSSISRRDTRGLQKTFSFSGFKAYSGEFDDATVELIKANETVLIVEPDVVVNPLDEFTTQQAAEYNLALLSSNTGFDSRNPVNPYTYDDVAGEGQSVYVVDTGVFVEHEDFEGVSPIS</sequence>
<dbReference type="PANTHER" id="PTHR43806:SF58">
    <property type="entry name" value="ALKALINE PROTEASE 1-RELATED"/>
    <property type="match status" value="1"/>
</dbReference>
<dbReference type="Pfam" id="PF05922">
    <property type="entry name" value="Inhibitor_I9"/>
    <property type="match status" value="1"/>
</dbReference>
<dbReference type="InterPro" id="IPR010259">
    <property type="entry name" value="S8pro/Inhibitor_I9"/>
</dbReference>
<name>A0AAN9YVN2_9PEZI</name>
<feature type="domain" description="Inhibitor I9" evidence="6">
    <location>
        <begin position="40"/>
        <end position="116"/>
    </location>
</feature>
<keyword evidence="2" id="KW-0645">Protease</keyword>
<evidence type="ECO:0000313" key="8">
    <source>
        <dbReference type="Proteomes" id="UP001320420"/>
    </source>
</evidence>
<keyword evidence="3" id="KW-0378">Hydrolase</keyword>
<evidence type="ECO:0000256" key="3">
    <source>
        <dbReference type="ARBA" id="ARBA00022801"/>
    </source>
</evidence>
<proteinExistence type="inferred from homology"/>
<evidence type="ECO:0000313" key="7">
    <source>
        <dbReference type="EMBL" id="KAK7756094.1"/>
    </source>
</evidence>
<dbReference type="Gene3D" id="3.30.70.80">
    <property type="entry name" value="Peptidase S8 propeptide/proteinase inhibitor I9"/>
    <property type="match status" value="1"/>
</dbReference>
<organism evidence="7 8">
    <name type="scientific">Diatrype stigma</name>
    <dbReference type="NCBI Taxonomy" id="117547"/>
    <lineage>
        <taxon>Eukaryota</taxon>
        <taxon>Fungi</taxon>
        <taxon>Dikarya</taxon>
        <taxon>Ascomycota</taxon>
        <taxon>Pezizomycotina</taxon>
        <taxon>Sordariomycetes</taxon>
        <taxon>Xylariomycetidae</taxon>
        <taxon>Xylariales</taxon>
        <taxon>Diatrypaceae</taxon>
        <taxon>Diatrype</taxon>
    </lineage>
</organism>
<dbReference type="Proteomes" id="UP001320420">
    <property type="component" value="Unassembled WGS sequence"/>
</dbReference>
<dbReference type="AlphaFoldDB" id="A0AAN9YVN2"/>
<comment type="similarity">
    <text evidence="1">Belongs to the peptidase S8 family.</text>
</comment>
<accession>A0AAN9YVN2</accession>
<reference evidence="7 8" key="1">
    <citation type="submission" date="2024-02" db="EMBL/GenBank/DDBJ databases">
        <title>De novo assembly and annotation of 12 fungi associated with fruit tree decline syndrome in Ontario, Canada.</title>
        <authorList>
            <person name="Sulman M."/>
            <person name="Ellouze W."/>
            <person name="Ilyukhin E."/>
        </authorList>
    </citation>
    <scope>NUCLEOTIDE SEQUENCE [LARGE SCALE GENOMIC DNA]</scope>
    <source>
        <strain evidence="7 8">M11/M66-122</strain>
    </source>
</reference>
<evidence type="ECO:0000256" key="4">
    <source>
        <dbReference type="ARBA" id="ARBA00022825"/>
    </source>
</evidence>
<evidence type="ECO:0000256" key="1">
    <source>
        <dbReference type="ARBA" id="ARBA00011073"/>
    </source>
</evidence>
<dbReference type="InterPro" id="IPR037045">
    <property type="entry name" value="S8pro/Inhibitor_I9_sf"/>
</dbReference>
<protein>
    <submittedName>
        <fullName evidence="7">Suppressor of the cold-sensitive snRNP biogenesis mutant brr1-1</fullName>
    </submittedName>
</protein>
<evidence type="ECO:0000256" key="2">
    <source>
        <dbReference type="ARBA" id="ARBA00022670"/>
    </source>
</evidence>